<comment type="subcellular location">
    <subcellularLocation>
        <location evidence="1">Nucleus</location>
    </subcellularLocation>
</comment>
<dbReference type="CDD" id="cd00018">
    <property type="entry name" value="AP2"/>
    <property type="match status" value="1"/>
</dbReference>
<feature type="domain" description="AP2/ERF" evidence="7">
    <location>
        <begin position="47"/>
        <end position="104"/>
    </location>
</feature>
<dbReference type="Gene3D" id="3.30.730.10">
    <property type="entry name" value="AP2/ERF domain"/>
    <property type="match status" value="1"/>
</dbReference>
<evidence type="ECO:0000256" key="5">
    <source>
        <dbReference type="ARBA" id="ARBA00023242"/>
    </source>
</evidence>
<dbReference type="STRING" id="29655.A0A0K9NNJ3"/>
<evidence type="ECO:0000259" key="7">
    <source>
        <dbReference type="PROSITE" id="PS51032"/>
    </source>
</evidence>
<dbReference type="SUPFAM" id="SSF54171">
    <property type="entry name" value="DNA-binding domain"/>
    <property type="match status" value="1"/>
</dbReference>
<keyword evidence="2" id="KW-0805">Transcription regulation</keyword>
<dbReference type="InterPro" id="IPR016177">
    <property type="entry name" value="DNA-bd_dom_sf"/>
</dbReference>
<dbReference type="InterPro" id="IPR036955">
    <property type="entry name" value="AP2/ERF_dom_sf"/>
</dbReference>
<evidence type="ECO:0000256" key="1">
    <source>
        <dbReference type="ARBA" id="ARBA00004123"/>
    </source>
</evidence>
<evidence type="ECO:0000256" key="2">
    <source>
        <dbReference type="ARBA" id="ARBA00023015"/>
    </source>
</evidence>
<evidence type="ECO:0000256" key="6">
    <source>
        <dbReference type="SAM" id="MobiDB-lite"/>
    </source>
</evidence>
<dbReference type="Pfam" id="PF00847">
    <property type="entry name" value="AP2"/>
    <property type="match status" value="1"/>
</dbReference>
<name>A0A0K9NNJ3_ZOSMR</name>
<proteinExistence type="predicted"/>
<dbReference type="GO" id="GO:0005634">
    <property type="term" value="C:nucleus"/>
    <property type="evidence" value="ECO:0007669"/>
    <property type="project" value="UniProtKB-SubCell"/>
</dbReference>
<keyword evidence="9" id="KW-1185">Reference proteome</keyword>
<dbReference type="FunFam" id="3.30.730.10:FF:000001">
    <property type="entry name" value="Ethylene-responsive transcription factor 2"/>
    <property type="match status" value="1"/>
</dbReference>
<feature type="region of interest" description="Disordered" evidence="6">
    <location>
        <begin position="1"/>
        <end position="31"/>
    </location>
</feature>
<evidence type="ECO:0000313" key="8">
    <source>
        <dbReference type="EMBL" id="KMZ58173.1"/>
    </source>
</evidence>
<dbReference type="Proteomes" id="UP000036987">
    <property type="component" value="Unassembled WGS sequence"/>
</dbReference>
<evidence type="ECO:0000313" key="9">
    <source>
        <dbReference type="Proteomes" id="UP000036987"/>
    </source>
</evidence>
<keyword evidence="5" id="KW-0539">Nucleus</keyword>
<dbReference type="InterPro" id="IPR001471">
    <property type="entry name" value="AP2/ERF_dom"/>
</dbReference>
<feature type="compositionally biased region" description="Pro residues" evidence="6">
    <location>
        <begin position="107"/>
        <end position="120"/>
    </location>
</feature>
<dbReference type="GO" id="GO:0003677">
    <property type="term" value="F:DNA binding"/>
    <property type="evidence" value="ECO:0007669"/>
    <property type="project" value="UniProtKB-KW"/>
</dbReference>
<sequence length="365" mass="40613">METTNSISTAAATARKSRRGKRSSSASSTCIPKVRCGSDEMGVEIPRYRGVRRRPWGRFAAEIRDPLSKERRWLGTFDTAEQAACAYDYAARAMRGDKARTNFNYATPPPPPLHPRPPTPRHNQDWLWNASSDVIPADQATQNAPSSHSSSINAVLLRNLISSSSHAFAVIPSNVDVSSTQGYATSSTTHSSNVNDVIISPSPAITHRYSDVHGITDDLDPEDAFPLEQPPYSGLLEEITHGFFPRKEKKVEISNISSSSTTAAATNMISCYNIPKKKAEQTLPMDGVDRRDNAGNDDDDDRYHYSQPQNMRCLRQKQKQDQVSRNVSEGDDAEDFPMLSEGLLEEIIQYPHFLEVFSYSTFHDT</sequence>
<dbReference type="GO" id="GO:0003700">
    <property type="term" value="F:DNA-binding transcription factor activity"/>
    <property type="evidence" value="ECO:0007669"/>
    <property type="project" value="InterPro"/>
</dbReference>
<reference evidence="9" key="1">
    <citation type="journal article" date="2016" name="Nature">
        <title>The genome of the seagrass Zostera marina reveals angiosperm adaptation to the sea.</title>
        <authorList>
            <person name="Olsen J.L."/>
            <person name="Rouze P."/>
            <person name="Verhelst B."/>
            <person name="Lin Y.-C."/>
            <person name="Bayer T."/>
            <person name="Collen J."/>
            <person name="Dattolo E."/>
            <person name="De Paoli E."/>
            <person name="Dittami S."/>
            <person name="Maumus F."/>
            <person name="Michel G."/>
            <person name="Kersting A."/>
            <person name="Lauritano C."/>
            <person name="Lohaus R."/>
            <person name="Toepel M."/>
            <person name="Tonon T."/>
            <person name="Vanneste K."/>
            <person name="Amirebrahimi M."/>
            <person name="Brakel J."/>
            <person name="Bostroem C."/>
            <person name="Chovatia M."/>
            <person name="Grimwood J."/>
            <person name="Jenkins J.W."/>
            <person name="Jueterbock A."/>
            <person name="Mraz A."/>
            <person name="Stam W.T."/>
            <person name="Tice H."/>
            <person name="Bornberg-Bauer E."/>
            <person name="Green P.J."/>
            <person name="Pearson G.A."/>
            <person name="Procaccini G."/>
            <person name="Duarte C.M."/>
            <person name="Schmutz J."/>
            <person name="Reusch T.B.H."/>
            <person name="Van de Peer Y."/>
        </authorList>
    </citation>
    <scope>NUCLEOTIDE SEQUENCE [LARGE SCALE GENOMIC DNA]</scope>
    <source>
        <strain evidence="9">cv. Finnish</strain>
    </source>
</reference>
<dbReference type="PANTHER" id="PTHR31677:SF245">
    <property type="entry name" value="ETHYLENE-RESPONSIVE TRANSCRIPTION FACTOR ESR1"/>
    <property type="match status" value="1"/>
</dbReference>
<dbReference type="PRINTS" id="PR00367">
    <property type="entry name" value="ETHRSPELEMNT"/>
</dbReference>
<organism evidence="8 9">
    <name type="scientific">Zostera marina</name>
    <name type="common">Eelgrass</name>
    <dbReference type="NCBI Taxonomy" id="29655"/>
    <lineage>
        <taxon>Eukaryota</taxon>
        <taxon>Viridiplantae</taxon>
        <taxon>Streptophyta</taxon>
        <taxon>Embryophyta</taxon>
        <taxon>Tracheophyta</taxon>
        <taxon>Spermatophyta</taxon>
        <taxon>Magnoliopsida</taxon>
        <taxon>Liliopsida</taxon>
        <taxon>Zosteraceae</taxon>
        <taxon>Zostera</taxon>
    </lineage>
</organism>
<dbReference type="OrthoDB" id="1902708at2759"/>
<keyword evidence="3" id="KW-0238">DNA-binding</keyword>
<keyword evidence="4" id="KW-0804">Transcription</keyword>
<feature type="region of interest" description="Disordered" evidence="6">
    <location>
        <begin position="103"/>
        <end position="123"/>
    </location>
</feature>
<dbReference type="PANTHER" id="PTHR31677">
    <property type="entry name" value="AP2 DOMAIN CLASS TRANSCRIPTION FACTOR"/>
    <property type="match status" value="1"/>
</dbReference>
<dbReference type="PROSITE" id="PS51032">
    <property type="entry name" value="AP2_ERF"/>
    <property type="match status" value="1"/>
</dbReference>
<comment type="caution">
    <text evidence="8">The sequence shown here is derived from an EMBL/GenBank/DDBJ whole genome shotgun (WGS) entry which is preliminary data.</text>
</comment>
<dbReference type="EMBL" id="LFYR01001977">
    <property type="protein sequence ID" value="KMZ58173.1"/>
    <property type="molecule type" value="Genomic_DNA"/>
</dbReference>
<evidence type="ECO:0000256" key="4">
    <source>
        <dbReference type="ARBA" id="ARBA00023163"/>
    </source>
</evidence>
<dbReference type="SMART" id="SM00380">
    <property type="entry name" value="AP2"/>
    <property type="match status" value="1"/>
</dbReference>
<feature type="region of interest" description="Disordered" evidence="6">
    <location>
        <begin position="282"/>
        <end position="334"/>
    </location>
</feature>
<gene>
    <name evidence="8" type="ORF">ZOSMA_79G00140</name>
</gene>
<dbReference type="OMA" id="LEDIVHC"/>
<protein>
    <recommendedName>
        <fullName evidence="7">AP2/ERF domain-containing protein</fullName>
    </recommendedName>
</protein>
<evidence type="ECO:0000256" key="3">
    <source>
        <dbReference type="ARBA" id="ARBA00023125"/>
    </source>
</evidence>
<dbReference type="AlphaFoldDB" id="A0A0K9NNJ3"/>
<feature type="compositionally biased region" description="Low complexity" evidence="6">
    <location>
        <begin position="1"/>
        <end position="14"/>
    </location>
</feature>
<accession>A0A0K9NNJ3</accession>